<dbReference type="Proteomes" id="UP000001784">
    <property type="component" value="Chromosome"/>
</dbReference>
<dbReference type="RefSeq" id="WP_011700057.1">
    <property type="nucleotide sequence ID" value="NC_008554.1"/>
</dbReference>
<evidence type="ECO:0000313" key="1">
    <source>
        <dbReference type="EMBL" id="ABK18932.1"/>
    </source>
</evidence>
<organism evidence="1 2">
    <name type="scientific">Syntrophobacter fumaroxidans (strain DSM 10017 / MPOB)</name>
    <dbReference type="NCBI Taxonomy" id="335543"/>
    <lineage>
        <taxon>Bacteria</taxon>
        <taxon>Pseudomonadati</taxon>
        <taxon>Thermodesulfobacteriota</taxon>
        <taxon>Syntrophobacteria</taxon>
        <taxon>Syntrophobacterales</taxon>
        <taxon>Syntrophobacteraceae</taxon>
        <taxon>Syntrophobacter</taxon>
    </lineage>
</organism>
<reference evidence="1 2" key="1">
    <citation type="submission" date="2006-10" db="EMBL/GenBank/DDBJ databases">
        <title>Complete sequence of Syntrophobacter fumaroxidans MPOB.</title>
        <authorList>
            <consortium name="US DOE Joint Genome Institute"/>
            <person name="Copeland A."/>
            <person name="Lucas S."/>
            <person name="Lapidus A."/>
            <person name="Barry K."/>
            <person name="Detter J.C."/>
            <person name="Glavina del Rio T."/>
            <person name="Hammon N."/>
            <person name="Israni S."/>
            <person name="Pitluck S."/>
            <person name="Goltsman E.G."/>
            <person name="Martinez M."/>
            <person name="Schmutz J."/>
            <person name="Larimer F."/>
            <person name="Land M."/>
            <person name="Hauser L."/>
            <person name="Kyrpides N."/>
            <person name="Kim E."/>
            <person name="Boone D.R."/>
            <person name="Brockman F."/>
            <person name="Culley D."/>
            <person name="Ferry J."/>
            <person name="Gunsalus R."/>
            <person name="McInerney M.J."/>
            <person name="Morrison M."/>
            <person name="Plugge C."/>
            <person name="Rohlin L."/>
            <person name="Scholten J."/>
            <person name="Sieber J."/>
            <person name="Stams A.J.M."/>
            <person name="Worm P."/>
            <person name="Henstra A.M."/>
            <person name="Richardson P."/>
        </authorList>
    </citation>
    <scope>NUCLEOTIDE SEQUENCE [LARGE SCALE GENOMIC DNA]</scope>
    <source>
        <strain evidence="2">DSM 10017 / MPOB</strain>
    </source>
</reference>
<dbReference type="CDD" id="cd09627">
    <property type="entry name" value="DOMON_murB_like"/>
    <property type="match status" value="1"/>
</dbReference>
<accession>A0LND0</accession>
<protein>
    <recommendedName>
        <fullName evidence="3">DOMON-like domain-containing protein</fullName>
    </recommendedName>
</protein>
<dbReference type="eggNOG" id="ENOG50301XF">
    <property type="taxonomic scope" value="Bacteria"/>
</dbReference>
<evidence type="ECO:0008006" key="3">
    <source>
        <dbReference type="Google" id="ProtNLM"/>
    </source>
</evidence>
<sequence length="179" mass="20350">MNAIDHLLRPFPTPGIPPALRLTARIARCSRSLAIDFELHGKVADLTFPARSEAPARRHGLWEESCFEFFLAAPHSYSYFEFNLSPSGHWNVYRFTGYRQGMREVEAFESLPFATRLRPDSFLLSLALDLDPLFETVHPLDVAISAVIRHHDGGTSWWALAHPAAQPDFHHRDGFTLRV</sequence>
<name>A0LND0_SYNFM</name>
<keyword evidence="2" id="KW-1185">Reference proteome</keyword>
<dbReference type="STRING" id="335543.Sfum_3259"/>
<evidence type="ECO:0000313" key="2">
    <source>
        <dbReference type="Proteomes" id="UP000001784"/>
    </source>
</evidence>
<dbReference type="Gene3D" id="2.60.40.1190">
    <property type="match status" value="1"/>
</dbReference>
<dbReference type="KEGG" id="sfu:Sfum_3259"/>
<dbReference type="AlphaFoldDB" id="A0LND0"/>
<dbReference type="InParanoid" id="A0LND0"/>
<dbReference type="EMBL" id="CP000478">
    <property type="protein sequence ID" value="ABK18932.1"/>
    <property type="molecule type" value="Genomic_DNA"/>
</dbReference>
<dbReference type="OrthoDB" id="190583at2"/>
<dbReference type="HOGENOM" id="CLU_113334_0_0_7"/>
<proteinExistence type="predicted"/>
<gene>
    <name evidence="1" type="ordered locus">Sfum_3259</name>
</gene>